<dbReference type="RefSeq" id="XP_060437648.1">
    <property type="nucleotide sequence ID" value="XM_060589182.1"/>
</dbReference>
<keyword evidence="2" id="KW-1185">Reference proteome</keyword>
<proteinExistence type="predicted"/>
<accession>A0AAI9ZBV4</accession>
<protein>
    <submittedName>
        <fullName evidence="1">Uncharacterized protein</fullName>
    </submittedName>
</protein>
<sequence length="156" mass="17227">MAVLDELPPEIIRMVCAFLHPPDVPLNTVVADTGHLREEIIGHSAYHTISVPQLGIRPLLSLLRLIINKPAIGAAVKRLNLEMSDRYRLKEDEDEDELSPFTSFDILFIQQASVSAGVTPSTISGKCRLSLTMVSINTMKFKLKGTNSSLSFCFTT</sequence>
<reference evidence="1" key="1">
    <citation type="submission" date="2021-06" db="EMBL/GenBank/DDBJ databases">
        <title>Comparative genomics, transcriptomics and evolutionary studies reveal genomic signatures of adaptation to plant cell wall in hemibiotrophic fungi.</title>
        <authorList>
            <consortium name="DOE Joint Genome Institute"/>
            <person name="Baroncelli R."/>
            <person name="Diaz J.F."/>
            <person name="Benocci T."/>
            <person name="Peng M."/>
            <person name="Battaglia E."/>
            <person name="Haridas S."/>
            <person name="Andreopoulos W."/>
            <person name="Labutti K."/>
            <person name="Pangilinan J."/>
            <person name="Floch G.L."/>
            <person name="Makela M.R."/>
            <person name="Henrissat B."/>
            <person name="Grigoriev I.V."/>
            <person name="Crouch J.A."/>
            <person name="De Vries R.P."/>
            <person name="Sukno S.A."/>
            <person name="Thon M.R."/>
        </authorList>
    </citation>
    <scope>NUCLEOTIDE SEQUENCE</scope>
    <source>
        <strain evidence="1">CBS 102054</strain>
    </source>
</reference>
<dbReference type="AlphaFoldDB" id="A0AAI9ZBV4"/>
<evidence type="ECO:0000313" key="1">
    <source>
        <dbReference type="EMBL" id="KAK1621653.1"/>
    </source>
</evidence>
<gene>
    <name evidence="1" type="ORF">BDP81DRAFT_411925</name>
</gene>
<name>A0AAI9ZBV4_9PEZI</name>
<dbReference type="GeneID" id="85474044"/>
<dbReference type="EMBL" id="JAHMHQ010000046">
    <property type="protein sequence ID" value="KAK1621653.1"/>
    <property type="molecule type" value="Genomic_DNA"/>
</dbReference>
<comment type="caution">
    <text evidence="1">The sequence shown here is derived from an EMBL/GenBank/DDBJ whole genome shotgun (WGS) entry which is preliminary data.</text>
</comment>
<organism evidence="1 2">
    <name type="scientific">Colletotrichum phormii</name>
    <dbReference type="NCBI Taxonomy" id="359342"/>
    <lineage>
        <taxon>Eukaryota</taxon>
        <taxon>Fungi</taxon>
        <taxon>Dikarya</taxon>
        <taxon>Ascomycota</taxon>
        <taxon>Pezizomycotina</taxon>
        <taxon>Sordariomycetes</taxon>
        <taxon>Hypocreomycetidae</taxon>
        <taxon>Glomerellales</taxon>
        <taxon>Glomerellaceae</taxon>
        <taxon>Colletotrichum</taxon>
        <taxon>Colletotrichum acutatum species complex</taxon>
    </lineage>
</organism>
<dbReference type="Proteomes" id="UP001243989">
    <property type="component" value="Unassembled WGS sequence"/>
</dbReference>
<evidence type="ECO:0000313" key="2">
    <source>
        <dbReference type="Proteomes" id="UP001243989"/>
    </source>
</evidence>